<dbReference type="OrthoDB" id="2135762at2759"/>
<proteinExistence type="predicted"/>
<protein>
    <recommendedName>
        <fullName evidence="3">Kinetochore protein mis14</fullName>
    </recommendedName>
</protein>
<sequence length="208" mass="24054">MSMEAQREDLPRISVETLDDWRRIKRNYTIAALTALDEQLSGSSSSEDREALLAHLHRFIDKTFEMARPNVRVNGQNLEDINEDEEDMEPFDEGFDRHIWSLSDQSLRWDLQIAKERRTKPEEIEKQMRDLLASQAELDAEEAAVLDEVGEEDVQVEEYIPADAQQRLEEVASQTFAIVEELKQAVPVQIERSERVKTVADEIKAMKP</sequence>
<dbReference type="GO" id="GO:0000070">
    <property type="term" value="P:mitotic sister chromatid segregation"/>
    <property type="evidence" value="ECO:0007669"/>
    <property type="project" value="InterPro"/>
</dbReference>
<dbReference type="AlphaFoldDB" id="A0A060SKH2"/>
<name>A0A060SKH2_PYCCI</name>
<evidence type="ECO:0000313" key="1">
    <source>
        <dbReference type="EMBL" id="CDO74860.1"/>
    </source>
</evidence>
<dbReference type="InterPro" id="IPR013950">
    <property type="entry name" value="Mis14/Nsl1"/>
</dbReference>
<comment type="caution">
    <text evidence="1">The sequence shown here is derived from an EMBL/GenBank/DDBJ whole genome shotgun (WGS) entry which is preliminary data.</text>
</comment>
<keyword evidence="2" id="KW-1185">Reference proteome</keyword>
<organism evidence="1 2">
    <name type="scientific">Pycnoporus cinnabarinus</name>
    <name type="common">Cinnabar-red polypore</name>
    <name type="synonym">Trametes cinnabarina</name>
    <dbReference type="NCBI Taxonomy" id="5643"/>
    <lineage>
        <taxon>Eukaryota</taxon>
        <taxon>Fungi</taxon>
        <taxon>Dikarya</taxon>
        <taxon>Basidiomycota</taxon>
        <taxon>Agaricomycotina</taxon>
        <taxon>Agaricomycetes</taxon>
        <taxon>Polyporales</taxon>
        <taxon>Polyporaceae</taxon>
        <taxon>Trametes</taxon>
    </lineage>
</organism>
<reference evidence="1" key="1">
    <citation type="submission" date="2014-01" db="EMBL/GenBank/DDBJ databases">
        <title>The genome of the white-rot fungus Pycnoporus cinnabarinus: a basidiomycete model with a versatile arsenal for lignocellulosic biomass breakdown.</title>
        <authorList>
            <person name="Levasseur A."/>
            <person name="Lomascolo A."/>
            <person name="Ruiz-Duenas F.J."/>
            <person name="Uzan E."/>
            <person name="Piumi F."/>
            <person name="Kues U."/>
            <person name="Ram A.F.J."/>
            <person name="Murat C."/>
            <person name="Haon M."/>
            <person name="Benoit I."/>
            <person name="Arfi Y."/>
            <person name="Chevret D."/>
            <person name="Drula E."/>
            <person name="Kwon M.J."/>
            <person name="Gouret P."/>
            <person name="Lesage-Meessen L."/>
            <person name="Lombard V."/>
            <person name="Mariette J."/>
            <person name="Noirot C."/>
            <person name="Park J."/>
            <person name="Patyshakuliyeva A."/>
            <person name="Wieneger R.A.B."/>
            <person name="Wosten H.A.B."/>
            <person name="Martin F."/>
            <person name="Coutinho P.M."/>
            <person name="de Vries R."/>
            <person name="Martinez A.T."/>
            <person name="Klopp C."/>
            <person name="Pontarotti P."/>
            <person name="Henrissat B."/>
            <person name="Record E."/>
        </authorList>
    </citation>
    <scope>NUCLEOTIDE SEQUENCE [LARGE SCALE GENOMIC DNA]</scope>
    <source>
        <strain evidence="1">BRFM137</strain>
    </source>
</reference>
<dbReference type="PANTHER" id="PTHR31749:SF3">
    <property type="entry name" value="KINETOCHORE-ASSOCIATED PROTEIN NSL1 HOMOLOG"/>
    <property type="match status" value="1"/>
</dbReference>
<dbReference type="GO" id="GO:0000444">
    <property type="term" value="C:MIS12/MIND type complex"/>
    <property type="evidence" value="ECO:0007669"/>
    <property type="project" value="TreeGrafter"/>
</dbReference>
<evidence type="ECO:0000313" key="2">
    <source>
        <dbReference type="Proteomes" id="UP000029665"/>
    </source>
</evidence>
<dbReference type="HOGENOM" id="CLU_088334_0_0_1"/>
<dbReference type="EMBL" id="CCBP010000220">
    <property type="protein sequence ID" value="CDO74860.1"/>
    <property type="molecule type" value="Genomic_DNA"/>
</dbReference>
<dbReference type="Proteomes" id="UP000029665">
    <property type="component" value="Unassembled WGS sequence"/>
</dbReference>
<evidence type="ECO:0008006" key="3">
    <source>
        <dbReference type="Google" id="ProtNLM"/>
    </source>
</evidence>
<dbReference type="Pfam" id="PF08641">
    <property type="entry name" value="Mis14"/>
    <property type="match status" value="1"/>
</dbReference>
<gene>
    <name evidence="1" type="ORF">BN946_scf185004.g10</name>
</gene>
<dbReference type="OMA" id="FDRHIWS"/>
<dbReference type="PANTHER" id="PTHR31749">
    <property type="entry name" value="KINETOCHORE-ASSOCIATED PROTEIN NSL1 HOMOLOG"/>
    <property type="match status" value="1"/>
</dbReference>
<accession>A0A060SKH2</accession>